<comment type="subunit">
    <text evidence="5">Component of the RIX1 complex.</text>
</comment>
<dbReference type="Pfam" id="PF12333">
    <property type="entry name" value="Ipi1_N"/>
    <property type="match status" value="1"/>
</dbReference>
<comment type="similarity">
    <text evidence="3 5">Belongs to the IPI1/TEX10 family.</text>
</comment>
<gene>
    <name evidence="8" type="ORF">HMN09_00642500</name>
</gene>
<dbReference type="InterPro" id="IPR016024">
    <property type="entry name" value="ARM-type_fold"/>
</dbReference>
<dbReference type="InterPro" id="IPR024679">
    <property type="entry name" value="Ipi1_N"/>
</dbReference>
<dbReference type="EMBL" id="JACAZE010000007">
    <property type="protein sequence ID" value="KAF7310992.1"/>
    <property type="molecule type" value="Genomic_DNA"/>
</dbReference>
<comment type="function">
    <text evidence="1 5">Component of the RIX1 complex required for processing of ITS2 sequences from 35S pre-rRNA.</text>
</comment>
<accession>A0A8H6T6R3</accession>
<dbReference type="SUPFAM" id="SSF48371">
    <property type="entry name" value="ARM repeat"/>
    <property type="match status" value="1"/>
</dbReference>
<dbReference type="PANTHER" id="PTHR16056:SF2">
    <property type="entry name" value="TESTIS-EXPRESSED PROTEIN 10"/>
    <property type="match status" value="1"/>
</dbReference>
<evidence type="ECO:0000256" key="1">
    <source>
        <dbReference type="ARBA" id="ARBA00002355"/>
    </source>
</evidence>
<organism evidence="8 9">
    <name type="scientific">Mycena chlorophos</name>
    <name type="common">Agaric fungus</name>
    <name type="synonym">Agaricus chlorophos</name>
    <dbReference type="NCBI Taxonomy" id="658473"/>
    <lineage>
        <taxon>Eukaryota</taxon>
        <taxon>Fungi</taxon>
        <taxon>Dikarya</taxon>
        <taxon>Basidiomycota</taxon>
        <taxon>Agaricomycotina</taxon>
        <taxon>Agaricomycetes</taxon>
        <taxon>Agaricomycetidae</taxon>
        <taxon>Agaricales</taxon>
        <taxon>Marasmiineae</taxon>
        <taxon>Mycenaceae</taxon>
        <taxon>Mycena</taxon>
    </lineage>
</organism>
<evidence type="ECO:0000256" key="2">
    <source>
        <dbReference type="ARBA" id="ARBA00004123"/>
    </source>
</evidence>
<dbReference type="OrthoDB" id="361362at2759"/>
<evidence type="ECO:0000256" key="6">
    <source>
        <dbReference type="SAM" id="MobiDB-lite"/>
    </source>
</evidence>
<keyword evidence="4 5" id="KW-0539">Nucleus</keyword>
<dbReference type="Proteomes" id="UP000613580">
    <property type="component" value="Unassembled WGS sequence"/>
</dbReference>
<evidence type="ECO:0000256" key="3">
    <source>
        <dbReference type="ARBA" id="ARBA00006427"/>
    </source>
</evidence>
<keyword evidence="5" id="KW-0690">Ribosome biogenesis</keyword>
<name>A0A8H6T6R3_MYCCL</name>
<proteinExistence type="inferred from homology"/>
<evidence type="ECO:0000256" key="5">
    <source>
        <dbReference type="RuleBase" id="RU368021"/>
    </source>
</evidence>
<feature type="region of interest" description="Disordered" evidence="6">
    <location>
        <begin position="1"/>
        <end position="31"/>
    </location>
</feature>
<sequence>MPKSAKKRKDKAADFSKAKLKLGKGKQQPSNAIDTSFKARSIALPSQSIAKHADTAVPTTKRRLSLDDLILHLKHYSAATRKDALFGLREILDAHPHLLDMSLPTIIASTARIIGDEDASVRKSLLDFFSWLFPRVALDDLAPHSTTLLLFTTSAQTHIFPEIRVDAIRLLNIYLEYIPAAIVAGWDRESATGHQVLQGYLGILNAGTSFGDAEGPMKATSTASVVLTAASKLVVLQSLSRFLRHATSSSVNSPSNDIDTWYLASSFATRDAYLAFDNLVKPRLERVDSSVRDWCPEGDPSAEQYPAVFSAVGSIGSQWSLEELSHYTGNMEETVNENSVFLAHLARALHSTLISTFLDCAPAVFSPNGHVDETQARLILAVSDIAKCLYAPVLRNTSSATPSARTADDLRSILGYMSPYFPFTPQNSRDIKTEQTFEALNITYCELSSLAMMISADGSTKKPTQSNRRQQTERVANYVIQLLKGESTAISQLSRPITPQAYTAILPTLWSLVNTSVPESRDLARGVLLAVVEHGRKASSKSAVKQLSIEFIARLLLLDTDAQFNDNIGADVEVVTEWVNHLPKCLWELGSSNLTATEIILRFLIVSLHRKSPLVCDNQALRLLRSQLVPYFSMTHPTRGQIVGPYSKLPPGGPLRRLALGLAALINDTEDSALSSAVNSAVLGSEKEATYWRNIRSWS</sequence>
<protein>
    <recommendedName>
        <fullName evidence="5">Pre-rRNA-processing protein</fullName>
    </recommendedName>
</protein>
<evidence type="ECO:0000313" key="8">
    <source>
        <dbReference type="EMBL" id="KAF7310992.1"/>
    </source>
</evidence>
<feature type="domain" description="Pre-rRNA-processing protein Ipi1 N-terminal" evidence="7">
    <location>
        <begin position="140"/>
        <end position="243"/>
    </location>
</feature>
<dbReference type="PANTHER" id="PTHR16056">
    <property type="entry name" value="REGULATOR OF MICROTUBULE DYNAMICS PROTEIN"/>
    <property type="match status" value="1"/>
</dbReference>
<dbReference type="AlphaFoldDB" id="A0A8H6T6R3"/>
<keyword evidence="9" id="KW-1185">Reference proteome</keyword>
<comment type="caution">
    <text evidence="8">The sequence shown here is derived from an EMBL/GenBank/DDBJ whole genome shotgun (WGS) entry which is preliminary data.</text>
</comment>
<keyword evidence="5" id="KW-0698">rRNA processing</keyword>
<evidence type="ECO:0000256" key="4">
    <source>
        <dbReference type="ARBA" id="ARBA00023242"/>
    </source>
</evidence>
<dbReference type="GO" id="GO:0006364">
    <property type="term" value="P:rRNA processing"/>
    <property type="evidence" value="ECO:0007669"/>
    <property type="project" value="UniProtKB-UniRule"/>
</dbReference>
<comment type="subcellular location">
    <subcellularLocation>
        <location evidence="2 5">Nucleus</location>
    </subcellularLocation>
</comment>
<dbReference type="GO" id="GO:0120330">
    <property type="term" value="C:rixosome complex"/>
    <property type="evidence" value="ECO:0007669"/>
    <property type="project" value="UniProtKB-UniRule"/>
</dbReference>
<evidence type="ECO:0000313" key="9">
    <source>
        <dbReference type="Proteomes" id="UP000613580"/>
    </source>
</evidence>
<feature type="compositionally biased region" description="Basic residues" evidence="6">
    <location>
        <begin position="1"/>
        <end position="10"/>
    </location>
</feature>
<dbReference type="GO" id="GO:0005634">
    <property type="term" value="C:nucleus"/>
    <property type="evidence" value="ECO:0007669"/>
    <property type="project" value="UniProtKB-SubCell"/>
</dbReference>
<evidence type="ECO:0000259" key="7">
    <source>
        <dbReference type="Pfam" id="PF12333"/>
    </source>
</evidence>
<reference evidence="8" key="1">
    <citation type="submission" date="2020-05" db="EMBL/GenBank/DDBJ databases">
        <title>Mycena genomes resolve the evolution of fungal bioluminescence.</title>
        <authorList>
            <person name="Tsai I.J."/>
        </authorList>
    </citation>
    <scope>NUCLEOTIDE SEQUENCE</scope>
    <source>
        <strain evidence="8">110903Hualien_Pintung</strain>
    </source>
</reference>